<organism evidence="7">
    <name type="scientific">Streptomyces olivaceus</name>
    <dbReference type="NCBI Taxonomy" id="47716"/>
    <lineage>
        <taxon>Bacteria</taxon>
        <taxon>Bacillati</taxon>
        <taxon>Actinomycetota</taxon>
        <taxon>Actinomycetes</taxon>
        <taxon>Kitasatosporales</taxon>
        <taxon>Streptomycetaceae</taxon>
        <taxon>Streptomyces</taxon>
    </lineage>
</organism>
<dbReference type="Gene3D" id="3.40.50.150">
    <property type="entry name" value="Vaccinia Virus protein VP39"/>
    <property type="match status" value="1"/>
</dbReference>
<evidence type="ECO:0000256" key="4">
    <source>
        <dbReference type="ARBA" id="ARBA00022679"/>
    </source>
</evidence>
<gene>
    <name evidence="8" type="ORF">KVH32_12580</name>
</gene>
<dbReference type="PANTHER" id="PTHR43619:SF2">
    <property type="entry name" value="S-ADENOSYL-L-METHIONINE-DEPENDENT METHYLTRANSFERASES SUPERFAMILY PROTEIN"/>
    <property type="match status" value="1"/>
</dbReference>
<evidence type="ECO:0000256" key="3">
    <source>
        <dbReference type="ARBA" id="ARBA00022603"/>
    </source>
</evidence>
<evidence type="ECO:0000256" key="6">
    <source>
        <dbReference type="RuleBase" id="RU362030"/>
    </source>
</evidence>
<name>A0A3G8G7K8_STROV</name>
<dbReference type="Proteomes" id="UP000758701">
    <property type="component" value="Unassembled WGS sequence"/>
</dbReference>
<evidence type="ECO:0000313" key="9">
    <source>
        <dbReference type="Proteomes" id="UP000758701"/>
    </source>
</evidence>
<evidence type="ECO:0000256" key="2">
    <source>
        <dbReference type="ARBA" id="ARBA00008138"/>
    </source>
</evidence>
<dbReference type="AlphaFoldDB" id="A0A3G8G7K8"/>
<dbReference type="PANTHER" id="PTHR43619">
    <property type="entry name" value="S-ADENOSYL-L-METHIONINE-DEPENDENT METHYLTRANSFERASE YKTD-RELATED"/>
    <property type="match status" value="1"/>
</dbReference>
<keyword evidence="5 6" id="KW-0949">S-adenosyl-L-methionine</keyword>
<keyword evidence="4 7" id="KW-0808">Transferase</keyword>
<dbReference type="InterPro" id="IPR007213">
    <property type="entry name" value="Ppm1/Ppm2/Tcmp"/>
</dbReference>
<keyword evidence="9" id="KW-1185">Reference proteome</keyword>
<dbReference type="GO" id="GO:0032259">
    <property type="term" value="P:methylation"/>
    <property type="evidence" value="ECO:0007669"/>
    <property type="project" value="UniProtKB-KW"/>
</dbReference>
<evidence type="ECO:0000256" key="1">
    <source>
        <dbReference type="ARBA" id="ARBA00003907"/>
    </source>
</evidence>
<dbReference type="RefSeq" id="WP_157852269.1">
    <property type="nucleotide sequence ID" value="NZ_BNEG01000003.1"/>
</dbReference>
<comment type="similarity">
    <text evidence="2 6">Belongs to the UPF0677 family.</text>
</comment>
<dbReference type="Pfam" id="PF04072">
    <property type="entry name" value="LCM"/>
    <property type="match status" value="1"/>
</dbReference>
<evidence type="ECO:0000313" key="7">
    <source>
        <dbReference type="EMBL" id="AZG02882.1"/>
    </source>
</evidence>
<dbReference type="SUPFAM" id="SSF53335">
    <property type="entry name" value="S-adenosyl-L-methionine-dependent methyltransferases"/>
    <property type="match status" value="1"/>
</dbReference>
<dbReference type="InterPro" id="IPR011610">
    <property type="entry name" value="SAM_mthyl_Trfase_ML2640-like"/>
</dbReference>
<reference evidence="7" key="1">
    <citation type="journal article" date="2018" name="Org. Lett.">
        <title>Genome Mining for Mycemycin: Discovery and Elucidation of Related Methylation and Chlorination Biosynthetic Chemistries.</title>
        <authorList>
            <person name="Zhang C."/>
            <person name="Yang Z."/>
            <person name="Qin X."/>
            <person name="Ma J."/>
            <person name="Sun C."/>
            <person name="Huang H."/>
            <person name="Li Q."/>
            <person name="Ju J."/>
        </authorList>
    </citation>
    <scope>NUCLEOTIDE SEQUENCE</scope>
    <source>
        <strain evidence="7">SCSIO T05</strain>
    </source>
</reference>
<dbReference type="NCBIfam" id="TIGR00027">
    <property type="entry name" value="mthyl_TIGR00027"/>
    <property type="match status" value="1"/>
</dbReference>
<dbReference type="EC" id="2.1.1.-" evidence="6"/>
<protein>
    <recommendedName>
        <fullName evidence="6">S-adenosyl-L-methionine-dependent methyltransferase</fullName>
        <ecNumber evidence="6">2.1.1.-</ecNumber>
    </recommendedName>
</protein>
<dbReference type="InterPro" id="IPR029063">
    <property type="entry name" value="SAM-dependent_MTases_sf"/>
</dbReference>
<comment type="function">
    <text evidence="1 6">Exhibits S-adenosyl-L-methionine-dependent methyltransferase activity.</text>
</comment>
<dbReference type="GO" id="GO:0008168">
    <property type="term" value="F:methyltransferase activity"/>
    <property type="evidence" value="ECO:0007669"/>
    <property type="project" value="UniProtKB-UniRule"/>
</dbReference>
<evidence type="ECO:0000256" key="5">
    <source>
        <dbReference type="ARBA" id="ARBA00022691"/>
    </source>
</evidence>
<evidence type="ECO:0000313" key="8">
    <source>
        <dbReference type="EMBL" id="MBZ6151992.1"/>
    </source>
</evidence>
<reference evidence="8 9" key="2">
    <citation type="submission" date="2021-06" db="EMBL/GenBank/DDBJ databases">
        <title>Ecological speciation of a Streptomyces species isolated from different habitats and geographic origins.</title>
        <authorList>
            <person name="Wang J."/>
        </authorList>
    </citation>
    <scope>NUCLEOTIDE SEQUENCE [LARGE SCALE GENOMIC DNA]</scope>
    <source>
        <strain evidence="8 9">FXJ8.012</strain>
    </source>
</reference>
<dbReference type="GeneID" id="69759813"/>
<keyword evidence="3 6" id="KW-0489">Methyltransferase</keyword>
<proteinExistence type="inferred from homology"/>
<accession>A0A3G8G7K8</accession>
<dbReference type="EMBL" id="MK061747">
    <property type="protein sequence ID" value="AZG02882.1"/>
    <property type="molecule type" value="Genomic_DNA"/>
</dbReference>
<sequence length="294" mass="32062">MSQDPSGNDRRADVPGLPAGVGLTALSMAFERCAESRRPDRLFEDRFAVVLTEHVKGTLRMMGTPGGGVAGDTWAFLREFVALRTRFFDDTMLTASLDCPQVVLLGAGMDSRAYRLAWPAGREVYEVDRGDVLRFKDGIAARMGDEPRCGHTQVEADIRGDWPGALRAAGFDPWRPTVWSAEGLLPYLSAAENNHLLSRITAMSANGSRLVADHFDRALELSAEFTEMAEVLCAAGASWRSTLDDPESWLGRHGWTCRTTDPAALGRLAGRELSPLFHPDSTGGGHMWLVSAGR</sequence>
<dbReference type="OrthoDB" id="9806164at2"/>
<dbReference type="EMBL" id="JAHSTP010000004">
    <property type="protein sequence ID" value="MBZ6151992.1"/>
    <property type="molecule type" value="Genomic_DNA"/>
</dbReference>